<comment type="caution">
    <text evidence="1">The sequence shown here is derived from an EMBL/GenBank/DDBJ whole genome shotgun (WGS) entry which is preliminary data.</text>
</comment>
<reference evidence="1 2" key="1">
    <citation type="submission" date="2018-12" db="EMBL/GenBank/DDBJ databases">
        <title>The genome sequences of Variovorax guangxiensis DSM 27352.</title>
        <authorList>
            <person name="Gao J."/>
            <person name="Sun J."/>
        </authorList>
    </citation>
    <scope>NUCLEOTIDE SEQUENCE [LARGE SCALE GENOMIC DNA]</scope>
    <source>
        <strain evidence="1 2">DSM 27352</strain>
    </source>
</reference>
<dbReference type="EMBL" id="RXFT01000001">
    <property type="protein sequence ID" value="RUR65875.1"/>
    <property type="molecule type" value="Genomic_DNA"/>
</dbReference>
<dbReference type="Proteomes" id="UP000281118">
    <property type="component" value="Unassembled WGS sequence"/>
</dbReference>
<proteinExistence type="predicted"/>
<organism evidence="1 2">
    <name type="scientific">Variovorax guangxiensis</name>
    <dbReference type="NCBI Taxonomy" id="1775474"/>
    <lineage>
        <taxon>Bacteria</taxon>
        <taxon>Pseudomonadati</taxon>
        <taxon>Pseudomonadota</taxon>
        <taxon>Betaproteobacteria</taxon>
        <taxon>Burkholderiales</taxon>
        <taxon>Comamonadaceae</taxon>
        <taxon>Variovorax</taxon>
    </lineage>
</organism>
<evidence type="ECO:0000313" key="1">
    <source>
        <dbReference type="EMBL" id="RUR65875.1"/>
    </source>
</evidence>
<sequence length="158" mass="16990">MNERTRLYAGVSFMTHATDFADANLFDVPDEEYFEGSLTGIKAAWELLHAASKGDFDEDGATAVVRNALQEAADVLANTNKGREPNRCGAAVGFLDAMAGVLADAVKSWNFRPTLTRDIRGYEQCAASLVDDMKTANAAFIESMGGKPTAKRKAVAHV</sequence>
<gene>
    <name evidence="1" type="ORF">EJP67_02250</name>
</gene>
<accession>A0A433MDN2</accession>
<name>A0A433MDN2_9BURK</name>
<protein>
    <submittedName>
        <fullName evidence="1">Uncharacterized protein</fullName>
    </submittedName>
</protein>
<evidence type="ECO:0000313" key="2">
    <source>
        <dbReference type="Proteomes" id="UP000281118"/>
    </source>
</evidence>
<dbReference type="AlphaFoldDB" id="A0A433MDN2"/>
<dbReference type="RefSeq" id="WP_126018974.1">
    <property type="nucleotide sequence ID" value="NZ_RXFT01000001.1"/>
</dbReference>